<feature type="transmembrane region" description="Helical" evidence="11">
    <location>
        <begin position="108"/>
        <end position="134"/>
    </location>
</feature>
<reference evidence="16" key="1">
    <citation type="journal article" date="2016" name="Nat. Biotechnol.">
        <title>Sequencing wild and cultivated cassava and related species reveals extensive interspecific hybridization and genetic diversity.</title>
        <authorList>
            <person name="Bredeson J.V."/>
            <person name="Lyons J.B."/>
            <person name="Prochnik S.E."/>
            <person name="Wu G.A."/>
            <person name="Ha C.M."/>
            <person name="Edsinger-Gonzales E."/>
            <person name="Grimwood J."/>
            <person name="Schmutz J."/>
            <person name="Rabbi I.Y."/>
            <person name="Egesi C."/>
            <person name="Nauluvula P."/>
            <person name="Lebot V."/>
            <person name="Ndunguru J."/>
            <person name="Mkamilo G."/>
            <person name="Bart R.S."/>
            <person name="Setter T.L."/>
            <person name="Gleadow R.M."/>
            <person name="Kulakow P."/>
            <person name="Ferguson M.E."/>
            <person name="Rounsley S."/>
            <person name="Rokhsar D.S."/>
        </authorList>
    </citation>
    <scope>NUCLEOTIDE SEQUENCE [LARGE SCALE GENOMIC DNA]</scope>
    <source>
        <strain evidence="16">cv. AM560-2</strain>
    </source>
</reference>
<keyword evidence="5" id="KW-0106">Calcium</keyword>
<evidence type="ECO:0000256" key="1">
    <source>
        <dbReference type="ARBA" id="ARBA00004141"/>
    </source>
</evidence>
<feature type="domain" description="CSC1/OSCA1-like cytosolic" evidence="14">
    <location>
        <begin position="199"/>
        <end position="361"/>
    </location>
</feature>
<keyword evidence="4 11" id="KW-0812">Transmembrane</keyword>
<dbReference type="InterPro" id="IPR003864">
    <property type="entry name" value="CSC1/OSCA1-like_7TM"/>
</dbReference>
<dbReference type="OMA" id="DPTQVIW"/>
<dbReference type="InterPro" id="IPR045122">
    <property type="entry name" value="Csc1-like"/>
</dbReference>
<feature type="domain" description="CSC1/OSCA1-like N-terminal transmembrane" evidence="13">
    <location>
        <begin position="7"/>
        <end position="178"/>
    </location>
</feature>
<evidence type="ECO:0000256" key="2">
    <source>
        <dbReference type="ARBA" id="ARBA00007779"/>
    </source>
</evidence>
<dbReference type="EMBL" id="CM004403">
    <property type="protein sequence ID" value="OAY24361.1"/>
    <property type="molecule type" value="Genomic_DNA"/>
</dbReference>
<feature type="transmembrane region" description="Helical" evidence="11">
    <location>
        <begin position="374"/>
        <end position="398"/>
    </location>
</feature>
<proteinExistence type="inferred from homology"/>
<feature type="transmembrane region" description="Helical" evidence="11">
    <location>
        <begin position="573"/>
        <end position="603"/>
    </location>
</feature>
<evidence type="ECO:0000259" key="14">
    <source>
        <dbReference type="Pfam" id="PF14703"/>
    </source>
</evidence>
<evidence type="ECO:0000259" key="12">
    <source>
        <dbReference type="Pfam" id="PF02714"/>
    </source>
</evidence>
<dbReference type="Proteomes" id="UP000091857">
    <property type="component" value="Chromosome 17"/>
</dbReference>
<protein>
    <submittedName>
        <fullName evidence="15">Uncharacterized protein</fullName>
    </submittedName>
</protein>
<evidence type="ECO:0000259" key="13">
    <source>
        <dbReference type="Pfam" id="PF13967"/>
    </source>
</evidence>
<evidence type="ECO:0000256" key="4">
    <source>
        <dbReference type="ARBA" id="ARBA00022692"/>
    </source>
</evidence>
<dbReference type="GO" id="GO:0005886">
    <property type="term" value="C:plasma membrane"/>
    <property type="evidence" value="ECO:0000318"/>
    <property type="project" value="GO_Central"/>
</dbReference>
<evidence type="ECO:0000313" key="15">
    <source>
        <dbReference type="EMBL" id="OAY24361.1"/>
    </source>
</evidence>
<name>A0A2C9U422_MANES</name>
<feature type="domain" description="CSC1/OSCA1-like 7TM region" evidence="12">
    <location>
        <begin position="372"/>
        <end position="644"/>
    </location>
</feature>
<keyword evidence="8 11" id="KW-0472">Membrane</keyword>
<dbReference type="GO" id="GO:0005227">
    <property type="term" value="F:calcium-activated cation channel activity"/>
    <property type="evidence" value="ECO:0000318"/>
    <property type="project" value="GO_Central"/>
</dbReference>
<evidence type="ECO:0000313" key="16">
    <source>
        <dbReference type="Proteomes" id="UP000091857"/>
    </source>
</evidence>
<evidence type="ECO:0000256" key="11">
    <source>
        <dbReference type="SAM" id="Phobius"/>
    </source>
</evidence>
<dbReference type="InterPro" id="IPR032880">
    <property type="entry name" value="CSC1/OSCA1-like_N"/>
</dbReference>
<evidence type="ECO:0000256" key="5">
    <source>
        <dbReference type="ARBA" id="ARBA00022837"/>
    </source>
</evidence>
<dbReference type="InterPro" id="IPR027815">
    <property type="entry name" value="CSC1/OSCA1-like_cyt"/>
</dbReference>
<dbReference type="OrthoDB" id="1689567at2759"/>
<keyword evidence="9" id="KW-0407">Ion channel</keyword>
<keyword evidence="16" id="KW-1185">Reference proteome</keyword>
<dbReference type="Pfam" id="PF14703">
    <property type="entry name" value="PHM7_cyt"/>
    <property type="match status" value="1"/>
</dbReference>
<evidence type="ECO:0000256" key="10">
    <source>
        <dbReference type="SAM" id="MobiDB-lite"/>
    </source>
</evidence>
<feature type="transmembrane region" description="Helical" evidence="11">
    <location>
        <begin position="418"/>
        <end position="445"/>
    </location>
</feature>
<evidence type="ECO:0000256" key="9">
    <source>
        <dbReference type="ARBA" id="ARBA00023303"/>
    </source>
</evidence>
<dbReference type="Pfam" id="PF02714">
    <property type="entry name" value="RSN1_7TM"/>
    <property type="match status" value="1"/>
</dbReference>
<keyword evidence="6 11" id="KW-1133">Transmembrane helix</keyword>
<evidence type="ECO:0000256" key="7">
    <source>
        <dbReference type="ARBA" id="ARBA00023065"/>
    </source>
</evidence>
<gene>
    <name evidence="15" type="ORF">MANES_17G009300v8</name>
</gene>
<feature type="transmembrane region" description="Helical" evidence="11">
    <location>
        <begin position="12"/>
        <end position="30"/>
    </location>
</feature>
<keyword evidence="7" id="KW-0406">Ion transport</keyword>
<accession>A0A2C9U422</accession>
<evidence type="ECO:0000256" key="8">
    <source>
        <dbReference type="ARBA" id="ARBA00023136"/>
    </source>
</evidence>
<dbReference type="STRING" id="3983.A0A2C9U422"/>
<feature type="transmembrane region" description="Helical" evidence="11">
    <location>
        <begin position="466"/>
        <end position="485"/>
    </location>
</feature>
<comment type="subcellular location">
    <subcellularLocation>
        <location evidence="1">Membrane</location>
        <topology evidence="1">Multi-pass membrane protein</topology>
    </subcellularLocation>
</comment>
<dbReference type="Pfam" id="PF13967">
    <property type="entry name" value="RSN1_TM"/>
    <property type="match status" value="1"/>
</dbReference>
<comment type="caution">
    <text evidence="15">The sequence shown here is derived from an EMBL/GenBank/DDBJ whole genome shotgun (WGS) entry which is preliminary data.</text>
</comment>
<dbReference type="PANTHER" id="PTHR13018">
    <property type="entry name" value="PROBABLE MEMBRANE PROTEIN DUF221-RELATED"/>
    <property type="match status" value="1"/>
</dbReference>
<dbReference type="GO" id="GO:0008381">
    <property type="term" value="F:mechanosensitive monoatomic ion channel activity"/>
    <property type="evidence" value="ECO:0007669"/>
    <property type="project" value="EnsemblPlants"/>
</dbReference>
<keyword evidence="3" id="KW-0813">Transport</keyword>
<dbReference type="AlphaFoldDB" id="A0A2C9U422"/>
<sequence>MATLQDIGVSAFINIVSAFAFLLAFALLRIQPINDRVYFPKWYISGERRSPRSRGNFVAKFVNLNVKTYFTFLNWMPQAMKMSETEIINHAGLDSAVFLRIYTLGLKIFVPMTVLALLILIPVNVSSGTLFFLRKELVVSDIDKLSISNVRPESIRFFVHIALQYLFTVWTCFMLYKEYDIVASMRLRFLSSQRRRAEQFTVVVSNVPHVSGRSTSDTVEQFFKTNHPNTYLCQQAVYDANKFAKLVRKRDRLRNWLDYNQLKFERHPDKRPTGKTGFLGLWGESVDSIDYYKHQIEEIEKRMGLERQKILKDSKSILPVAFVSFNSRWGAAVCAQTQQSRNPTLWLTNWAPEPRDIYWRNLAIPFVSLSIRKLIISISVFSLVFFYMIPIAFVQSLANLEGLEKVAPFLRPVIELKFIKSFLQGFLPGLALKIFLYILPTLLMVMSKIEGYIAVSTLERRAAAKYYYFMLVNVFLGSIVTGTAFQQLHSFLHQSPTQIPRTIGVSIPMKATFFITYIMVDGWAGIAGEILRLKPLVIFHLKNMFLVKTERDREKAMDPGSVDFPETLPSLQLYFLLGIVYAVVTPILLPFIIVFFALAYLVYRHQIINVYNQQYESAGAFWPHVHSRIVASLLISQLLLMGLLSTKKAANSTPLLVILPILTLFFHKYCKSRFEPAFRKYPLEEAMAKDILEKTTEPDLDLKAYLADAYLHPIFHSFEEEELVEVKVDKYQSHVTRAPANIVSSPTSELSSPSPPRQAYHPSSPPQVYHQPHEHTYDPSPPQYVYHPSSPPHYHSSFPHYTYSYEDEP</sequence>
<dbReference type="PANTHER" id="PTHR13018:SF98">
    <property type="entry name" value="TO DEHYDRATION PROTEIN, PUTATIVE, EXPRESSED-RELATED"/>
    <property type="match status" value="1"/>
</dbReference>
<feature type="region of interest" description="Disordered" evidence="10">
    <location>
        <begin position="742"/>
        <end position="791"/>
    </location>
</feature>
<comment type="similarity">
    <text evidence="2">Belongs to the CSC1 (TC 1.A.17) family.</text>
</comment>
<feature type="transmembrane region" description="Helical" evidence="11">
    <location>
        <begin position="154"/>
        <end position="176"/>
    </location>
</feature>
<evidence type="ECO:0000256" key="6">
    <source>
        <dbReference type="ARBA" id="ARBA00022989"/>
    </source>
</evidence>
<organism evidence="15 16">
    <name type="scientific">Manihot esculenta</name>
    <name type="common">Cassava</name>
    <name type="synonym">Jatropha manihot</name>
    <dbReference type="NCBI Taxonomy" id="3983"/>
    <lineage>
        <taxon>Eukaryota</taxon>
        <taxon>Viridiplantae</taxon>
        <taxon>Streptophyta</taxon>
        <taxon>Embryophyta</taxon>
        <taxon>Tracheophyta</taxon>
        <taxon>Spermatophyta</taxon>
        <taxon>Magnoliopsida</taxon>
        <taxon>eudicotyledons</taxon>
        <taxon>Gunneridae</taxon>
        <taxon>Pentapetalae</taxon>
        <taxon>rosids</taxon>
        <taxon>fabids</taxon>
        <taxon>Malpighiales</taxon>
        <taxon>Euphorbiaceae</taxon>
        <taxon>Crotonoideae</taxon>
        <taxon>Manihoteae</taxon>
        <taxon>Manihot</taxon>
    </lineage>
</organism>
<dbReference type="Gramene" id="Manes.17G009300.1.v8.1">
    <property type="protein sequence ID" value="Manes.17G009300.1.v8.1.CDS"/>
    <property type="gene ID" value="Manes.17G009300.v8.1"/>
</dbReference>
<evidence type="ECO:0000256" key="3">
    <source>
        <dbReference type="ARBA" id="ARBA00022448"/>
    </source>
</evidence>